<name>A0ACA9JXE0_9GLOM</name>
<protein>
    <submittedName>
        <fullName evidence="1">11163_t:CDS:1</fullName>
    </submittedName>
</protein>
<evidence type="ECO:0000313" key="2">
    <source>
        <dbReference type="Proteomes" id="UP000789860"/>
    </source>
</evidence>
<reference evidence="1" key="1">
    <citation type="submission" date="2021-06" db="EMBL/GenBank/DDBJ databases">
        <authorList>
            <person name="Kallberg Y."/>
            <person name="Tangrot J."/>
            <person name="Rosling A."/>
        </authorList>
    </citation>
    <scope>NUCLEOTIDE SEQUENCE</scope>
    <source>
        <strain evidence="1">AU212A</strain>
    </source>
</reference>
<proteinExistence type="predicted"/>
<comment type="caution">
    <text evidence="1">The sequence shown here is derived from an EMBL/GenBank/DDBJ whole genome shotgun (WGS) entry which is preliminary data.</text>
</comment>
<keyword evidence="2" id="KW-1185">Reference proteome</keyword>
<evidence type="ECO:0000313" key="1">
    <source>
        <dbReference type="EMBL" id="CAG8440989.1"/>
    </source>
</evidence>
<dbReference type="Proteomes" id="UP000789860">
    <property type="component" value="Unassembled WGS sequence"/>
</dbReference>
<gene>
    <name evidence="1" type="ORF">SCALOS_LOCUS620</name>
</gene>
<accession>A0ACA9JXE0</accession>
<sequence length="165" mass="19248">MSQLSSTRYNVTAACDSCKELKIKCCGIPCTECIKRDHECTISKTNKKRGPKPDYEKFLDPEEIKCLENLFGKERLPHIFKILNSTSHKPCPYKNVPGHNYCHEGFIYNSLHSIPEIDENLEGDIEFFFEYCVDFTELLNFKESNLSDRSYIANKLIENNNFEFR</sequence>
<dbReference type="EMBL" id="CAJVPM010000307">
    <property type="protein sequence ID" value="CAG8440989.1"/>
    <property type="molecule type" value="Genomic_DNA"/>
</dbReference>
<organism evidence="1 2">
    <name type="scientific">Scutellospora calospora</name>
    <dbReference type="NCBI Taxonomy" id="85575"/>
    <lineage>
        <taxon>Eukaryota</taxon>
        <taxon>Fungi</taxon>
        <taxon>Fungi incertae sedis</taxon>
        <taxon>Mucoromycota</taxon>
        <taxon>Glomeromycotina</taxon>
        <taxon>Glomeromycetes</taxon>
        <taxon>Diversisporales</taxon>
        <taxon>Gigasporaceae</taxon>
        <taxon>Scutellospora</taxon>
    </lineage>
</organism>